<dbReference type="EMBL" id="UOFO01000087">
    <property type="protein sequence ID" value="VAW86147.1"/>
    <property type="molecule type" value="Genomic_DNA"/>
</dbReference>
<dbReference type="AlphaFoldDB" id="A0A3B0ZFG5"/>
<name>A0A3B0ZFG5_9ZZZZ</name>
<reference evidence="1" key="1">
    <citation type="submission" date="2018-06" db="EMBL/GenBank/DDBJ databases">
        <authorList>
            <person name="Zhirakovskaya E."/>
        </authorList>
    </citation>
    <scope>NUCLEOTIDE SEQUENCE</scope>
</reference>
<gene>
    <name evidence="1" type="ORF">MNBD_GAMMA16-2229</name>
</gene>
<organism evidence="1">
    <name type="scientific">hydrothermal vent metagenome</name>
    <dbReference type="NCBI Taxonomy" id="652676"/>
    <lineage>
        <taxon>unclassified sequences</taxon>
        <taxon>metagenomes</taxon>
        <taxon>ecological metagenomes</taxon>
    </lineage>
</organism>
<evidence type="ECO:0000313" key="1">
    <source>
        <dbReference type="EMBL" id="VAW86147.1"/>
    </source>
</evidence>
<protein>
    <submittedName>
        <fullName evidence="1">Uncharacterized protein</fullName>
    </submittedName>
</protein>
<accession>A0A3B0ZFG5</accession>
<dbReference type="Pfam" id="PF07592">
    <property type="entry name" value="DDE_Tnp_ISAZ013"/>
    <property type="match status" value="1"/>
</dbReference>
<feature type="non-terminal residue" evidence="1">
    <location>
        <position position="1"/>
    </location>
</feature>
<sequence>KTTTTTGLKVFARITKKVYKTGKKVASDFYQWANIKADKKLGKWNYVVSPAM</sequence>
<proteinExistence type="predicted"/>
<dbReference type="InterPro" id="IPR011518">
    <property type="entry name" value="Transposase_36"/>
</dbReference>